<feature type="transmembrane region" description="Helical" evidence="1">
    <location>
        <begin position="7"/>
        <end position="29"/>
    </location>
</feature>
<gene>
    <name evidence="2" type="ordered locus">Aazo_5122</name>
</gene>
<evidence type="ECO:0000313" key="2">
    <source>
        <dbReference type="EMBL" id="ADI66195.1"/>
    </source>
</evidence>
<name>D7E025_NOSA0</name>
<accession>D7E025</accession>
<dbReference type="HOGENOM" id="CLU_177746_0_0_3"/>
<evidence type="ECO:0000313" key="3">
    <source>
        <dbReference type="Proteomes" id="UP000001511"/>
    </source>
</evidence>
<sequence length="111" mass="12682">MIYLLNIFIYLLTPLGGVLSYCSLLRIAFDAIFGALLFLQCLFSLYMFLFMLPWIFSLRNFSLWHFMVPNVGSSPVLFMSMISMVIMARPVHASQTVNPVGTHLSSVRFPH</sequence>
<keyword evidence="3" id="KW-1185">Reference proteome</keyword>
<dbReference type="EMBL" id="CP002059">
    <property type="protein sequence ID" value="ADI66195.1"/>
    <property type="molecule type" value="Genomic_DNA"/>
</dbReference>
<feature type="transmembrane region" description="Helical" evidence="1">
    <location>
        <begin position="35"/>
        <end position="56"/>
    </location>
</feature>
<protein>
    <submittedName>
        <fullName evidence="2">Uncharacterized protein</fullName>
    </submittedName>
</protein>
<keyword evidence="1" id="KW-0812">Transmembrane</keyword>
<keyword evidence="1" id="KW-1133">Transmembrane helix</keyword>
<feature type="transmembrane region" description="Helical" evidence="1">
    <location>
        <begin position="68"/>
        <end position="88"/>
    </location>
</feature>
<reference evidence="2 3" key="1">
    <citation type="journal article" date="2010" name="PLoS ONE">
        <title>Genome erosion in a nitrogen-fixing vertically transmitted endosymbiotic multicellular cyanobacterium.</title>
        <authorList>
            <person name="Ran L."/>
            <person name="Larsson J."/>
            <person name="Vigil-Stenman T."/>
            <person name="Nylander J.A."/>
            <person name="Ininbergs K."/>
            <person name="Zheng W.W."/>
            <person name="Lapidus A."/>
            <person name="Lowry S."/>
            <person name="Haselkorn R."/>
            <person name="Bergman B."/>
        </authorList>
    </citation>
    <scope>NUCLEOTIDE SEQUENCE [LARGE SCALE GENOMIC DNA]</scope>
    <source>
        <strain evidence="2 3">0708</strain>
    </source>
</reference>
<dbReference type="AlphaFoldDB" id="D7E025"/>
<proteinExistence type="predicted"/>
<dbReference type="Proteomes" id="UP000001511">
    <property type="component" value="Chromosome"/>
</dbReference>
<evidence type="ECO:0000256" key="1">
    <source>
        <dbReference type="SAM" id="Phobius"/>
    </source>
</evidence>
<organism evidence="2 3">
    <name type="scientific">Nostoc azollae (strain 0708)</name>
    <name type="common">Anabaena azollae (strain 0708)</name>
    <dbReference type="NCBI Taxonomy" id="551115"/>
    <lineage>
        <taxon>Bacteria</taxon>
        <taxon>Bacillati</taxon>
        <taxon>Cyanobacteriota</taxon>
        <taxon>Cyanophyceae</taxon>
        <taxon>Nostocales</taxon>
        <taxon>Nostocaceae</taxon>
        <taxon>Trichormus</taxon>
    </lineage>
</organism>
<dbReference type="KEGG" id="naz:Aazo_5122"/>
<keyword evidence="1" id="KW-0472">Membrane</keyword>